<evidence type="ECO:0000256" key="3">
    <source>
        <dbReference type="ARBA" id="ARBA00022692"/>
    </source>
</evidence>
<evidence type="ECO:0000313" key="9">
    <source>
        <dbReference type="Proteomes" id="UP000244309"/>
    </source>
</evidence>
<dbReference type="Pfam" id="PF01679">
    <property type="entry name" value="Pmp3"/>
    <property type="match status" value="1"/>
</dbReference>
<feature type="region of interest" description="Disordered" evidence="6">
    <location>
        <begin position="78"/>
        <end position="142"/>
    </location>
</feature>
<evidence type="ECO:0000256" key="6">
    <source>
        <dbReference type="SAM" id="MobiDB-lite"/>
    </source>
</evidence>
<comment type="similarity">
    <text evidence="2">Belongs to the UPF0057 (PMP3) family.</text>
</comment>
<dbReference type="GO" id="GO:0016020">
    <property type="term" value="C:membrane"/>
    <property type="evidence" value="ECO:0007669"/>
    <property type="project" value="UniProtKB-SubCell"/>
</dbReference>
<dbReference type="OrthoDB" id="2802411at2759"/>
<evidence type="ECO:0000256" key="7">
    <source>
        <dbReference type="SAM" id="Phobius"/>
    </source>
</evidence>
<accession>A0A2V1B0B4</accession>
<evidence type="ECO:0000256" key="4">
    <source>
        <dbReference type="ARBA" id="ARBA00022989"/>
    </source>
</evidence>
<dbReference type="RefSeq" id="XP_025344528.1">
    <property type="nucleotide sequence ID" value="XM_025487512.1"/>
</dbReference>
<dbReference type="AlphaFoldDB" id="A0A2V1B0B4"/>
<evidence type="ECO:0000256" key="1">
    <source>
        <dbReference type="ARBA" id="ARBA00004370"/>
    </source>
</evidence>
<dbReference type="Proteomes" id="UP000244309">
    <property type="component" value="Unassembled WGS sequence"/>
</dbReference>
<protein>
    <recommendedName>
        <fullName evidence="10">Plasma membrane proteolipid 3</fullName>
    </recommendedName>
</protein>
<keyword evidence="5 7" id="KW-0472">Membrane</keyword>
<comment type="subcellular location">
    <subcellularLocation>
        <location evidence="1">Membrane</location>
    </subcellularLocation>
</comment>
<keyword evidence="4 7" id="KW-1133">Transmembrane helix</keyword>
<reference evidence="8 9" key="1">
    <citation type="submission" date="2017-12" db="EMBL/GenBank/DDBJ databases">
        <title>Genome Sequence of a Multidrug-Resistant Candida haemulonii Isolate from a Patient with Chronic Leg Ulcers in Israel.</title>
        <authorList>
            <person name="Chow N.A."/>
            <person name="Gade L."/>
            <person name="Batra D."/>
            <person name="Rowe L.A."/>
            <person name="Ben-Ami R."/>
            <person name="Loparev V.N."/>
            <person name="Litvintseva A.P."/>
        </authorList>
    </citation>
    <scope>NUCLEOTIDE SEQUENCE [LARGE SCALE GENOMIC DNA]</scope>
    <source>
        <strain evidence="8 9">B11899</strain>
    </source>
</reference>
<comment type="caution">
    <text evidence="8">The sequence shown here is derived from an EMBL/GenBank/DDBJ whole genome shotgun (WGS) entry which is preliminary data.</text>
</comment>
<dbReference type="GeneID" id="37009208"/>
<proteinExistence type="inferred from homology"/>
<dbReference type="EMBL" id="PKFO01000011">
    <property type="protein sequence ID" value="PVH23588.1"/>
    <property type="molecule type" value="Genomic_DNA"/>
</dbReference>
<dbReference type="InterPro" id="IPR000612">
    <property type="entry name" value="PMP3"/>
</dbReference>
<evidence type="ECO:0000313" key="8">
    <source>
        <dbReference type="EMBL" id="PVH23588.1"/>
    </source>
</evidence>
<keyword evidence="3 7" id="KW-0812">Transmembrane</keyword>
<dbReference type="PANTHER" id="PTHR21659:SF57">
    <property type="entry name" value="PLASMA MEMBRANE PROTEOLIPID 31"/>
    <property type="match status" value="1"/>
</dbReference>
<gene>
    <name evidence="8" type="ORF">CXQ85_003878</name>
</gene>
<name>A0A2V1B0B4_9ASCO</name>
<feature type="transmembrane region" description="Helical" evidence="7">
    <location>
        <begin position="37"/>
        <end position="56"/>
    </location>
</feature>
<keyword evidence="9" id="KW-1185">Reference proteome</keyword>
<dbReference type="VEuPathDB" id="FungiDB:CXQ85_003878"/>
<dbReference type="STRING" id="45357.A0A2V1B0B4"/>
<evidence type="ECO:0000256" key="2">
    <source>
        <dbReference type="ARBA" id="ARBA00009530"/>
    </source>
</evidence>
<evidence type="ECO:0008006" key="10">
    <source>
        <dbReference type="Google" id="ProtNLM"/>
    </source>
</evidence>
<organism evidence="8 9">
    <name type="scientific">Candidozyma haemuli</name>
    <dbReference type="NCBI Taxonomy" id="45357"/>
    <lineage>
        <taxon>Eukaryota</taxon>
        <taxon>Fungi</taxon>
        <taxon>Dikarya</taxon>
        <taxon>Ascomycota</taxon>
        <taxon>Saccharomycotina</taxon>
        <taxon>Pichiomycetes</taxon>
        <taxon>Metschnikowiaceae</taxon>
        <taxon>Candidozyma</taxon>
    </lineage>
</organism>
<feature type="transmembrane region" description="Helical" evidence="7">
    <location>
        <begin position="6"/>
        <end position="25"/>
    </location>
</feature>
<sequence>MACECFSDILLVILSVLFPPLPVWIRRGVCTSDSLINIALCILGYLPGLIHSWYIIAKYPPGSYNDARVYYVYENGPDLEGQRHGHQHHHSHGPGNQHSHTHTQQPGPITGPNYGATSTTPHQAPSAGKKGSNPPAYSEVPR</sequence>
<evidence type="ECO:0000256" key="5">
    <source>
        <dbReference type="ARBA" id="ARBA00023136"/>
    </source>
</evidence>
<dbReference type="PANTHER" id="PTHR21659">
    <property type="entry name" value="HYDROPHOBIC PROTEIN RCI2 LOW TEMPERATURE AND SALT RESPONSIVE PROTEIN LTI6 -RELATED"/>
    <property type="match status" value="1"/>
</dbReference>